<sequence>MADKRPVGPDSIFTKTLAPKGNGKKSQVFVYYGIGAWGDVSLAKISRETKRLEVISINDTILLTDSTQIRNFFEPRRRGLLKSRIVINIR</sequence>
<accession>A0ABS8AJF0</accession>
<proteinExistence type="predicted"/>
<gene>
    <name evidence="1" type="ORF">LGH70_23450</name>
</gene>
<reference evidence="1" key="1">
    <citation type="submission" date="2021-10" db="EMBL/GenBank/DDBJ databases">
        <authorList>
            <person name="Dean J.D."/>
            <person name="Kim M.K."/>
            <person name="Newey C.N."/>
            <person name="Stoker T.S."/>
            <person name="Thompson D.W."/>
            <person name="Grose J.H."/>
        </authorList>
    </citation>
    <scope>NUCLEOTIDE SEQUENCE</scope>
    <source>
        <strain evidence="1">BT635</strain>
    </source>
</reference>
<evidence type="ECO:0000313" key="1">
    <source>
        <dbReference type="EMBL" id="MCB2380568.1"/>
    </source>
</evidence>
<name>A0ABS8AJF0_9BACT</name>
<dbReference type="EMBL" id="JAJADQ010000027">
    <property type="protein sequence ID" value="MCB2380568.1"/>
    <property type="molecule type" value="Genomic_DNA"/>
</dbReference>
<keyword evidence="2" id="KW-1185">Reference proteome</keyword>
<evidence type="ECO:0000313" key="2">
    <source>
        <dbReference type="Proteomes" id="UP001165297"/>
    </source>
</evidence>
<organism evidence="1 2">
    <name type="scientific">Hymenobacter nitidus</name>
    <dbReference type="NCBI Taxonomy" id="2880929"/>
    <lineage>
        <taxon>Bacteria</taxon>
        <taxon>Pseudomonadati</taxon>
        <taxon>Bacteroidota</taxon>
        <taxon>Cytophagia</taxon>
        <taxon>Cytophagales</taxon>
        <taxon>Hymenobacteraceae</taxon>
        <taxon>Hymenobacter</taxon>
    </lineage>
</organism>
<comment type="caution">
    <text evidence="1">The sequence shown here is derived from an EMBL/GenBank/DDBJ whole genome shotgun (WGS) entry which is preliminary data.</text>
</comment>
<dbReference type="RefSeq" id="WP_226190963.1">
    <property type="nucleotide sequence ID" value="NZ_JAJADQ010000027.1"/>
</dbReference>
<dbReference type="Proteomes" id="UP001165297">
    <property type="component" value="Unassembled WGS sequence"/>
</dbReference>
<protein>
    <submittedName>
        <fullName evidence="1">Uncharacterized protein</fullName>
    </submittedName>
</protein>